<gene>
    <name evidence="1" type="ORF">EDB92DRAFT_1815416</name>
</gene>
<dbReference type="Proteomes" id="UP001201163">
    <property type="component" value="Unassembled WGS sequence"/>
</dbReference>
<keyword evidence="2" id="KW-1185">Reference proteome</keyword>
<dbReference type="EMBL" id="JAKELL010000017">
    <property type="protein sequence ID" value="KAH8993759.1"/>
    <property type="molecule type" value="Genomic_DNA"/>
</dbReference>
<reference evidence="1" key="1">
    <citation type="submission" date="2022-01" db="EMBL/GenBank/DDBJ databases">
        <title>Comparative genomics reveals a dynamic genome evolution in the ectomycorrhizal milk-cap (Lactarius) mushrooms.</title>
        <authorList>
            <consortium name="DOE Joint Genome Institute"/>
            <person name="Lebreton A."/>
            <person name="Tang N."/>
            <person name="Kuo A."/>
            <person name="LaButti K."/>
            <person name="Drula E."/>
            <person name="Barry K."/>
            <person name="Clum A."/>
            <person name="Lipzen A."/>
            <person name="Mousain D."/>
            <person name="Ng V."/>
            <person name="Wang R."/>
            <person name="Wang X."/>
            <person name="Dai Y."/>
            <person name="Henrissat B."/>
            <person name="Grigoriev I.V."/>
            <person name="Guerin-Laguette A."/>
            <person name="Yu F."/>
            <person name="Martin F.M."/>
        </authorList>
    </citation>
    <scope>NUCLEOTIDE SEQUENCE</scope>
    <source>
        <strain evidence="1">QP</strain>
    </source>
</reference>
<protein>
    <submittedName>
        <fullName evidence="1">Uncharacterized protein</fullName>
    </submittedName>
</protein>
<evidence type="ECO:0000313" key="1">
    <source>
        <dbReference type="EMBL" id="KAH8993759.1"/>
    </source>
</evidence>
<accession>A0AAD4LNP3</accession>
<organism evidence="1 2">
    <name type="scientific">Lactarius akahatsu</name>
    <dbReference type="NCBI Taxonomy" id="416441"/>
    <lineage>
        <taxon>Eukaryota</taxon>
        <taxon>Fungi</taxon>
        <taxon>Dikarya</taxon>
        <taxon>Basidiomycota</taxon>
        <taxon>Agaricomycotina</taxon>
        <taxon>Agaricomycetes</taxon>
        <taxon>Russulales</taxon>
        <taxon>Russulaceae</taxon>
        <taxon>Lactarius</taxon>
    </lineage>
</organism>
<name>A0AAD4LNP3_9AGAM</name>
<dbReference type="AlphaFoldDB" id="A0AAD4LNP3"/>
<sequence length="246" mass="26941">MRNTLLLRHSSPLVELACELEADAIETVTRPALTVNVWAQGLPTSICDEALRLLTSAHFPCISLSWLLVAPWTCGAGNLDQECWCAEGTLTVSRTLCGMLAGMFGLKEISAQQIPSGDVPKKPAEALTRFISLVDLDGDQFWSRASPPHTPNCHPCAALLVHLGYMTPLVGGLTKRGPLFRGHPGYECHTYHVVHVEMAMVRGKAWDCTDLAIRESRSLVLLRQHELRVSRSECTAKTVTAVISNM</sequence>
<proteinExistence type="predicted"/>
<evidence type="ECO:0000313" key="2">
    <source>
        <dbReference type="Proteomes" id="UP001201163"/>
    </source>
</evidence>
<comment type="caution">
    <text evidence="1">The sequence shown here is derived from an EMBL/GenBank/DDBJ whole genome shotgun (WGS) entry which is preliminary data.</text>
</comment>